<proteinExistence type="predicted"/>
<dbReference type="InterPro" id="IPR042421">
    <property type="entry name" value="C3orf33-like"/>
</dbReference>
<dbReference type="KEGG" id="bbes:BESB_032710"/>
<dbReference type="PANTHER" id="PTHR28434">
    <property type="entry name" value="PROTEIN C3ORF33"/>
    <property type="match status" value="1"/>
</dbReference>
<evidence type="ECO:0000313" key="2">
    <source>
        <dbReference type="EMBL" id="PFH31074.1"/>
    </source>
</evidence>
<dbReference type="AlphaFoldDB" id="A0A2A9M1F4"/>
<dbReference type="RefSeq" id="XP_029215083.1">
    <property type="nucleotide sequence ID" value="XM_029361863.1"/>
</dbReference>
<feature type="compositionally biased region" description="Acidic residues" evidence="1">
    <location>
        <begin position="269"/>
        <end position="282"/>
    </location>
</feature>
<feature type="region of interest" description="Disordered" evidence="1">
    <location>
        <begin position="435"/>
        <end position="455"/>
    </location>
</feature>
<feature type="compositionally biased region" description="Basic and acidic residues" evidence="1">
    <location>
        <begin position="310"/>
        <end position="319"/>
    </location>
</feature>
<dbReference type="OrthoDB" id="332541at2759"/>
<organism evidence="2 3">
    <name type="scientific">Besnoitia besnoiti</name>
    <name type="common">Apicomplexan protozoan</name>
    <dbReference type="NCBI Taxonomy" id="94643"/>
    <lineage>
        <taxon>Eukaryota</taxon>
        <taxon>Sar</taxon>
        <taxon>Alveolata</taxon>
        <taxon>Apicomplexa</taxon>
        <taxon>Conoidasida</taxon>
        <taxon>Coccidia</taxon>
        <taxon>Eucoccidiorida</taxon>
        <taxon>Eimeriorina</taxon>
        <taxon>Sarcocystidae</taxon>
        <taxon>Besnoitia</taxon>
    </lineage>
</organism>
<feature type="region of interest" description="Disordered" evidence="1">
    <location>
        <begin position="264"/>
        <end position="322"/>
    </location>
</feature>
<feature type="compositionally biased region" description="Low complexity" evidence="1">
    <location>
        <begin position="523"/>
        <end position="551"/>
    </location>
</feature>
<evidence type="ECO:0008006" key="4">
    <source>
        <dbReference type="Google" id="ProtNLM"/>
    </source>
</evidence>
<dbReference type="GeneID" id="40308253"/>
<feature type="region of interest" description="Disordered" evidence="1">
    <location>
        <begin position="518"/>
        <end position="557"/>
    </location>
</feature>
<dbReference type="VEuPathDB" id="ToxoDB:BESB_032710"/>
<dbReference type="EMBL" id="NWUJ01000017">
    <property type="protein sequence ID" value="PFH31074.1"/>
    <property type="molecule type" value="Genomic_DNA"/>
</dbReference>
<name>A0A2A9M1F4_BESBE</name>
<feature type="region of interest" description="Disordered" evidence="1">
    <location>
        <begin position="196"/>
        <end position="225"/>
    </location>
</feature>
<evidence type="ECO:0000313" key="3">
    <source>
        <dbReference type="Proteomes" id="UP000224006"/>
    </source>
</evidence>
<dbReference type="PANTHER" id="PTHR28434:SF1">
    <property type="entry name" value="PROTEIN C3ORF33"/>
    <property type="match status" value="1"/>
</dbReference>
<feature type="region of interest" description="Disordered" evidence="1">
    <location>
        <begin position="784"/>
        <end position="806"/>
    </location>
</feature>
<feature type="region of interest" description="Disordered" evidence="1">
    <location>
        <begin position="712"/>
        <end position="733"/>
    </location>
</feature>
<dbReference type="Gene3D" id="2.40.50.90">
    <property type="match status" value="1"/>
</dbReference>
<reference evidence="2 3" key="1">
    <citation type="submission" date="2017-09" db="EMBL/GenBank/DDBJ databases">
        <title>Genome sequencing of Besnoitia besnoiti strain Bb-Ger1.</title>
        <authorList>
            <person name="Schares G."/>
            <person name="Venepally P."/>
            <person name="Lorenzi H.A."/>
        </authorList>
    </citation>
    <scope>NUCLEOTIDE SEQUENCE [LARGE SCALE GENOMIC DNA]</scope>
    <source>
        <strain evidence="2 3">Bb-Ger1</strain>
    </source>
</reference>
<sequence>MQEDDRRPAESRLPHDSRHRTFLLVRDWIDAHRAGISTSLYLVAGASLWLLKRSVRDYRVNRIHQVADIPDFLLKRHATLKGVIASVEPLSGLLYFYHVPMLHRFILCFLPLPILVPRPVSPSSSAGSHKAGGKSRGCSEHLSALERKRYSVLASLFPSSSASRSLLPLRLHSVDFPHFLAAGHTGQTMRGAEGAAGVDWDFSSPGRRGGQIVEEGDLSGRGRANPRSAEDVVFALKEFLDAHLLQQRVAVTLIHREERLKGCRRGEDGGDSELTGEAEREDDAGNRRNGFSSSETLESRQKGRAFHGPRRGDAGRRDSSLSPCATQEQFEAWPSCHVLRVRMHYFRKGVFNLRRFDLEEELLRRGLAVVARERLREEQLRRPEEIGTLASVFAFFKRRRAAQRLRQLEALEAKAKASGLGIWAVDCRGECAAERGDPASQASSGPSASVHRGRTTTRMLRTLVSTVASEASSLASLPKDASASPAASSFASCASSSSACPPSPRSAASTPLAACRNSHAGTSRSASPSASSCSSPSSVSSPLQSSPPRSESTFRPHLPLVGSLLGRVRFEFLQRLAECPVERTRASPLSPGMRALRANSIPPIYPRFSFADCVSPPAATSPQAPSSRPSSSSFAANSGSSPLCPSASASVIGESAFSSTTRFLKFQQSARRKPSFRGVRWPFLSSQATGCFVEDGVNRISHLRLPAEALRQASSKGGGGRDKHEASAAESCGSEVLSGARQLAGFTRMSRISGENVTRLKHLASRRRAARLLSFRSGEAAREETAAARAARQTPSGLGGLPGQAHRGVDAMRKAMNCPVAYSKRRDRGGGGEEGVRVAGMARDGASGLLSGLAPRQPKARDWALAAQLAAAELIRVLKTGLL</sequence>
<accession>A0A2A9M1F4</accession>
<evidence type="ECO:0000256" key="1">
    <source>
        <dbReference type="SAM" id="MobiDB-lite"/>
    </source>
</evidence>
<gene>
    <name evidence="2" type="ORF">BESB_032710</name>
</gene>
<protein>
    <recommendedName>
        <fullName evidence="4">TNase-like domain-containing protein</fullName>
    </recommendedName>
</protein>
<keyword evidence="3" id="KW-1185">Reference proteome</keyword>
<feature type="compositionally biased region" description="Low complexity" evidence="1">
    <location>
        <begin position="438"/>
        <end position="449"/>
    </location>
</feature>
<comment type="caution">
    <text evidence="2">The sequence shown here is derived from an EMBL/GenBank/DDBJ whole genome shotgun (WGS) entry which is preliminary data.</text>
</comment>
<dbReference type="Proteomes" id="UP000224006">
    <property type="component" value="Unassembled WGS sequence"/>
</dbReference>
<dbReference type="GO" id="GO:0005615">
    <property type="term" value="C:extracellular space"/>
    <property type="evidence" value="ECO:0007669"/>
    <property type="project" value="TreeGrafter"/>
</dbReference>
<dbReference type="InterPro" id="IPR035437">
    <property type="entry name" value="SNase_OB-fold_sf"/>
</dbReference>